<dbReference type="Pfam" id="PF00990">
    <property type="entry name" value="GGDEF"/>
    <property type="match status" value="1"/>
</dbReference>
<feature type="transmembrane region" description="Helical" evidence="3">
    <location>
        <begin position="7"/>
        <end position="28"/>
    </location>
</feature>
<dbReference type="Gene3D" id="3.30.70.270">
    <property type="match status" value="1"/>
</dbReference>
<dbReference type="SUPFAM" id="SSF55073">
    <property type="entry name" value="Nucleotide cyclase"/>
    <property type="match status" value="1"/>
</dbReference>
<comment type="caution">
    <text evidence="5">The sequence shown here is derived from an EMBL/GenBank/DDBJ whole genome shotgun (WGS) entry which is preliminary data.</text>
</comment>
<dbReference type="NCBIfam" id="TIGR00254">
    <property type="entry name" value="GGDEF"/>
    <property type="match status" value="1"/>
</dbReference>
<reference evidence="5 6" key="2">
    <citation type="submission" date="2021-02" db="EMBL/GenBank/DDBJ databases">
        <title>Sulfurospirillum tamanensis sp. nov.</title>
        <authorList>
            <person name="Frolova A."/>
            <person name="Merkel A."/>
            <person name="Slobodkin A."/>
        </authorList>
    </citation>
    <scope>NUCLEOTIDE SEQUENCE [LARGE SCALE GENOMIC DNA]</scope>
    <source>
        <strain evidence="5 6">T05b</strain>
    </source>
</reference>
<keyword evidence="3" id="KW-0812">Transmembrane</keyword>
<reference evidence="5 6" key="3">
    <citation type="submission" date="2021-02" db="EMBL/GenBank/DDBJ databases">
        <authorList>
            <person name="Merkel A.Y."/>
        </authorList>
    </citation>
    <scope>NUCLEOTIDE SEQUENCE [LARGE SCALE GENOMIC DNA]</scope>
    <source>
        <strain evidence="5 6">T05b</strain>
    </source>
</reference>
<accession>A0ABS2WPP1</accession>
<dbReference type="PROSITE" id="PS50887">
    <property type="entry name" value="GGDEF"/>
    <property type="match status" value="1"/>
</dbReference>
<gene>
    <name evidence="5" type="ORF">JWV37_01960</name>
</gene>
<dbReference type="PANTHER" id="PTHR45138:SF9">
    <property type="entry name" value="DIGUANYLATE CYCLASE DGCM-RELATED"/>
    <property type="match status" value="1"/>
</dbReference>
<proteinExistence type="predicted"/>
<keyword evidence="6" id="KW-1185">Reference proteome</keyword>
<name>A0ABS2WPP1_9BACT</name>
<dbReference type="InterPro" id="IPR050469">
    <property type="entry name" value="Diguanylate_Cyclase"/>
</dbReference>
<evidence type="ECO:0000256" key="1">
    <source>
        <dbReference type="ARBA" id="ARBA00012528"/>
    </source>
</evidence>
<evidence type="ECO:0000313" key="5">
    <source>
        <dbReference type="EMBL" id="MBN2963530.1"/>
    </source>
</evidence>
<evidence type="ECO:0000256" key="2">
    <source>
        <dbReference type="ARBA" id="ARBA00034247"/>
    </source>
</evidence>
<protein>
    <recommendedName>
        <fullName evidence="1">diguanylate cyclase</fullName>
        <ecNumber evidence="1">2.7.7.65</ecNumber>
    </recommendedName>
</protein>
<evidence type="ECO:0000313" key="6">
    <source>
        <dbReference type="Proteomes" id="UP000703590"/>
    </source>
</evidence>
<dbReference type="PANTHER" id="PTHR45138">
    <property type="entry name" value="REGULATORY COMPONENTS OF SENSORY TRANSDUCTION SYSTEM"/>
    <property type="match status" value="1"/>
</dbReference>
<dbReference type="EC" id="2.7.7.65" evidence="1"/>
<organism evidence="5 6">
    <name type="scientific">Sulfurospirillum tamanense</name>
    <dbReference type="NCBI Taxonomy" id="2813362"/>
    <lineage>
        <taxon>Bacteria</taxon>
        <taxon>Pseudomonadati</taxon>
        <taxon>Campylobacterota</taxon>
        <taxon>Epsilonproteobacteria</taxon>
        <taxon>Campylobacterales</taxon>
        <taxon>Sulfurospirillaceae</taxon>
        <taxon>Sulfurospirillum</taxon>
    </lineage>
</organism>
<evidence type="ECO:0000259" key="4">
    <source>
        <dbReference type="PROSITE" id="PS50887"/>
    </source>
</evidence>
<feature type="domain" description="GGDEF" evidence="4">
    <location>
        <begin position="271"/>
        <end position="401"/>
    </location>
</feature>
<comment type="catalytic activity">
    <reaction evidence="2">
        <text>2 GTP = 3',3'-c-di-GMP + 2 diphosphate</text>
        <dbReference type="Rhea" id="RHEA:24898"/>
        <dbReference type="ChEBI" id="CHEBI:33019"/>
        <dbReference type="ChEBI" id="CHEBI:37565"/>
        <dbReference type="ChEBI" id="CHEBI:58805"/>
        <dbReference type="EC" id="2.7.7.65"/>
    </reaction>
</comment>
<dbReference type="Proteomes" id="UP000703590">
    <property type="component" value="Unassembled WGS sequence"/>
</dbReference>
<dbReference type="EMBL" id="JAFHKK010000002">
    <property type="protein sequence ID" value="MBN2963530.1"/>
    <property type="molecule type" value="Genomic_DNA"/>
</dbReference>
<feature type="transmembrane region" description="Helical" evidence="3">
    <location>
        <begin position="40"/>
        <end position="61"/>
    </location>
</feature>
<evidence type="ECO:0000256" key="3">
    <source>
        <dbReference type="SAM" id="Phobius"/>
    </source>
</evidence>
<reference evidence="6" key="1">
    <citation type="submission" date="2021-02" db="EMBL/GenBank/DDBJ databases">
        <title>Sulfurospirillum tamanensis sp. nov.</title>
        <authorList>
            <person name="Merkel A.Y."/>
        </authorList>
    </citation>
    <scope>NUCLEOTIDE SEQUENCE [LARGE SCALE GENOMIC DNA]</scope>
    <source>
        <strain evidence="6">T05b</strain>
    </source>
</reference>
<dbReference type="InterPro" id="IPR029787">
    <property type="entry name" value="Nucleotide_cyclase"/>
</dbReference>
<dbReference type="InterPro" id="IPR043128">
    <property type="entry name" value="Rev_trsase/Diguanyl_cyclase"/>
</dbReference>
<dbReference type="InterPro" id="IPR000160">
    <property type="entry name" value="GGDEF_dom"/>
</dbReference>
<dbReference type="SMART" id="SM00267">
    <property type="entry name" value="GGDEF"/>
    <property type="match status" value="1"/>
</dbReference>
<keyword evidence="3" id="KW-1133">Transmembrane helix</keyword>
<dbReference type="RefSeq" id="WP_205457968.1">
    <property type="nucleotide sequence ID" value="NZ_JAFHKK010000002.1"/>
</dbReference>
<sequence>MHPKSTVIFATLAAIVLYLVVDISLFHANMPFSVALGENLGARAVVVGLLVFLGGIAFFLLSKDQEEVITPQKEASLHEAIVGIIFSPAPLHVRLEKSLQMVAKALKLEQLVIMQYQSESLKRLYQLNETHPIAQTLMLLDQAPHSPLEKEVLNFHEKKEVSHTLLLHPSGHAVHFALLKAEHLLKPSGILSAVFQKGTTPSLKESEALKFLAQNIAFALSVAQKKEAILRASEQQVDQQLDEDPRFNIFTNFKLRQIILYEMKRNQRHKTDLSLLLFGIDHFANLQGMLSQKKALEIQKELVALIKASLRNTDVFGVWDENIFAIVLPDIPFQSANALSQKLALLISKKRFEGVGKITCSFGITTFMSPEDTIESFRRRAESALEKAHKEGGDKTEIKLLVSTNHDTR</sequence>
<keyword evidence="3" id="KW-0472">Membrane</keyword>